<sequence>MVEDKVITLGPNIELLNLVSSSHLDDRNYLQWAQYIRTTLKGRKKLSHIEGNGLPRDDSKFEVCDDKDSFIMTWLWNSMTQEISQNYMLYSFVCEIWENLIETYSMKKDSTACYDIESKIFNSRQGTLSVTEYYRTLNWLWIRLDQYQGLKMCRTDSIAYARLVERGRIFKFLHGLNSEYDPIQRGRLELLKSKGESYLEVEFVIESLPIPTQDIQVQVQEVTELTLVLEQVQLSKLEVSIPKNPIEDVTDDLPIALRKGKRSLSNLEEEVYMEIPPGFYSHNEKNKSLRAWFGRFAQVMISLGYRQSQGSIVDRRSIFGYCMFLGGNLVTWRSKKQNVVARSSIEAKFQAMTYGIYKGLWMKIILNDLKVKYEGPIKLFSGNNSTISVAHNPVQHDRTKHIEIKRHFIKKKLNSGLVVTTHAPTGLQVADIFTKGLPVFL</sequence>
<dbReference type="OrthoDB" id="1738167at2759"/>
<dbReference type="Proteomes" id="UP000257109">
    <property type="component" value="Unassembled WGS sequence"/>
</dbReference>
<dbReference type="CDD" id="cd09272">
    <property type="entry name" value="RNase_HI_RT_Ty1"/>
    <property type="match status" value="1"/>
</dbReference>
<accession>A0A371GKS5</accession>
<reference evidence="1" key="1">
    <citation type="submission" date="2018-05" db="EMBL/GenBank/DDBJ databases">
        <title>Draft genome of Mucuna pruriens seed.</title>
        <authorList>
            <person name="Nnadi N.E."/>
            <person name="Vos R."/>
            <person name="Hasami M.H."/>
            <person name="Devisetty U.K."/>
            <person name="Aguiy J.C."/>
        </authorList>
    </citation>
    <scope>NUCLEOTIDE SEQUENCE [LARGE SCALE GENOMIC DNA]</scope>
    <source>
        <strain evidence="1">JCA_2017</strain>
    </source>
</reference>
<dbReference type="PANTHER" id="PTHR11439">
    <property type="entry name" value="GAG-POL-RELATED RETROTRANSPOSON"/>
    <property type="match status" value="1"/>
</dbReference>
<name>A0A371GKS5_MUCPR</name>
<protein>
    <submittedName>
        <fullName evidence="1">Copia protein</fullName>
    </submittedName>
</protein>
<evidence type="ECO:0000313" key="1">
    <source>
        <dbReference type="EMBL" id="RDX91162.1"/>
    </source>
</evidence>
<evidence type="ECO:0000313" key="2">
    <source>
        <dbReference type="Proteomes" id="UP000257109"/>
    </source>
</evidence>
<gene>
    <name evidence="1" type="primary">GIP</name>
    <name evidence="1" type="ORF">CR513_26878</name>
</gene>
<dbReference type="AlphaFoldDB" id="A0A371GKS5"/>
<dbReference type="PANTHER" id="PTHR11439:SF440">
    <property type="entry name" value="INTEGRASE CATALYTIC DOMAIN-CONTAINING PROTEIN"/>
    <property type="match status" value="1"/>
</dbReference>
<dbReference type="EMBL" id="QJKJ01005189">
    <property type="protein sequence ID" value="RDX91162.1"/>
    <property type="molecule type" value="Genomic_DNA"/>
</dbReference>
<organism evidence="1 2">
    <name type="scientific">Mucuna pruriens</name>
    <name type="common">Velvet bean</name>
    <name type="synonym">Dolichos pruriens</name>
    <dbReference type="NCBI Taxonomy" id="157652"/>
    <lineage>
        <taxon>Eukaryota</taxon>
        <taxon>Viridiplantae</taxon>
        <taxon>Streptophyta</taxon>
        <taxon>Embryophyta</taxon>
        <taxon>Tracheophyta</taxon>
        <taxon>Spermatophyta</taxon>
        <taxon>Magnoliopsida</taxon>
        <taxon>eudicotyledons</taxon>
        <taxon>Gunneridae</taxon>
        <taxon>Pentapetalae</taxon>
        <taxon>rosids</taxon>
        <taxon>fabids</taxon>
        <taxon>Fabales</taxon>
        <taxon>Fabaceae</taxon>
        <taxon>Papilionoideae</taxon>
        <taxon>50 kb inversion clade</taxon>
        <taxon>NPAAA clade</taxon>
        <taxon>indigoferoid/millettioid clade</taxon>
        <taxon>Phaseoleae</taxon>
        <taxon>Mucuna</taxon>
    </lineage>
</organism>
<proteinExistence type="predicted"/>
<keyword evidence="2" id="KW-1185">Reference proteome</keyword>
<comment type="caution">
    <text evidence="1">The sequence shown here is derived from an EMBL/GenBank/DDBJ whole genome shotgun (WGS) entry which is preliminary data.</text>
</comment>
<dbReference type="STRING" id="157652.A0A371GKS5"/>
<feature type="non-terminal residue" evidence="1">
    <location>
        <position position="1"/>
    </location>
</feature>